<accession>A0ABW1F4G4</accession>
<feature type="chain" id="PRO_5045653643" description="Lipoprotein" evidence="2">
    <location>
        <begin position="22"/>
        <end position="294"/>
    </location>
</feature>
<evidence type="ECO:0000256" key="2">
    <source>
        <dbReference type="SAM" id="SignalP"/>
    </source>
</evidence>
<comment type="caution">
    <text evidence="3">The sequence shown here is derived from an EMBL/GenBank/DDBJ whole genome shotgun (WGS) entry which is preliminary data.</text>
</comment>
<evidence type="ECO:0008006" key="5">
    <source>
        <dbReference type="Google" id="ProtNLM"/>
    </source>
</evidence>
<name>A0ABW1F4G4_9ACTN</name>
<feature type="compositionally biased region" description="Low complexity" evidence="1">
    <location>
        <begin position="21"/>
        <end position="55"/>
    </location>
</feature>
<gene>
    <name evidence="3" type="ORF">ACFP0N_30175</name>
</gene>
<feature type="region of interest" description="Disordered" evidence="1">
    <location>
        <begin position="21"/>
        <end position="68"/>
    </location>
</feature>
<dbReference type="EMBL" id="JBHSOD010000053">
    <property type="protein sequence ID" value="MFC5889246.1"/>
    <property type="molecule type" value="Genomic_DNA"/>
</dbReference>
<evidence type="ECO:0000313" key="4">
    <source>
        <dbReference type="Proteomes" id="UP001596067"/>
    </source>
</evidence>
<organism evidence="3 4">
    <name type="scientific">Kitasatospora aburaviensis</name>
    <dbReference type="NCBI Taxonomy" id="67265"/>
    <lineage>
        <taxon>Bacteria</taxon>
        <taxon>Bacillati</taxon>
        <taxon>Actinomycetota</taxon>
        <taxon>Actinomycetes</taxon>
        <taxon>Kitasatosporales</taxon>
        <taxon>Streptomycetaceae</taxon>
        <taxon>Kitasatospora</taxon>
    </lineage>
</organism>
<reference evidence="4" key="1">
    <citation type="journal article" date="2019" name="Int. J. Syst. Evol. Microbiol.">
        <title>The Global Catalogue of Microorganisms (GCM) 10K type strain sequencing project: providing services to taxonomists for standard genome sequencing and annotation.</title>
        <authorList>
            <consortium name="The Broad Institute Genomics Platform"/>
            <consortium name="The Broad Institute Genome Sequencing Center for Infectious Disease"/>
            <person name="Wu L."/>
            <person name="Ma J."/>
        </authorList>
    </citation>
    <scope>NUCLEOTIDE SEQUENCE [LARGE SCALE GENOMIC DNA]</scope>
    <source>
        <strain evidence="4">CGMCC 4.1469</strain>
    </source>
</reference>
<evidence type="ECO:0000256" key="1">
    <source>
        <dbReference type="SAM" id="MobiDB-lite"/>
    </source>
</evidence>
<proteinExistence type="predicted"/>
<dbReference type="RefSeq" id="WP_345328184.1">
    <property type="nucleotide sequence ID" value="NZ_BAAAVH010000016.1"/>
</dbReference>
<sequence length="294" mass="29750">MATTVLALLLLLLVPAAGCSASPDPAGSAPGGSAPAGSAPADGSRTNLAPSARVPSPAPPAAPRPGWLAVEPLPRERLAAALLSAADLPAGSTTETVDGTPGAETTARYEKAAQRYPACAPIITVLAEQPDAAARRLYVTGNNARRNRTAADIGSFPKDHVRQRFDALAAAVSGGCSRFRLPGPGGDRELEVEAVPFEGLEAPAVGFRILSPTGALETTGGTTTVHLYAAVGDNRILFSKIDDTANHPTLPADLVTAQIHRLLTAPTPAPAATSTVTSIAMSTVTTPTVPVPAG</sequence>
<keyword evidence="4" id="KW-1185">Reference proteome</keyword>
<protein>
    <recommendedName>
        <fullName evidence="5">Lipoprotein</fullName>
    </recommendedName>
</protein>
<evidence type="ECO:0000313" key="3">
    <source>
        <dbReference type="EMBL" id="MFC5889246.1"/>
    </source>
</evidence>
<feature type="signal peptide" evidence="2">
    <location>
        <begin position="1"/>
        <end position="21"/>
    </location>
</feature>
<keyword evidence="2" id="KW-0732">Signal</keyword>
<dbReference type="Proteomes" id="UP001596067">
    <property type="component" value="Unassembled WGS sequence"/>
</dbReference>